<evidence type="ECO:0000313" key="2">
    <source>
        <dbReference type="EMBL" id="KAG7173868.1"/>
    </source>
</evidence>
<comment type="caution">
    <text evidence="2">The sequence shown here is derived from an EMBL/GenBank/DDBJ whole genome shotgun (WGS) entry which is preliminary data.</text>
</comment>
<dbReference type="EMBL" id="JAHLQT010008712">
    <property type="protein sequence ID" value="KAG7173868.1"/>
    <property type="molecule type" value="Genomic_DNA"/>
</dbReference>
<name>A0A8J5TK97_HOMAM</name>
<organism evidence="2 3">
    <name type="scientific">Homarus americanus</name>
    <name type="common">American lobster</name>
    <dbReference type="NCBI Taxonomy" id="6706"/>
    <lineage>
        <taxon>Eukaryota</taxon>
        <taxon>Metazoa</taxon>
        <taxon>Ecdysozoa</taxon>
        <taxon>Arthropoda</taxon>
        <taxon>Crustacea</taxon>
        <taxon>Multicrustacea</taxon>
        <taxon>Malacostraca</taxon>
        <taxon>Eumalacostraca</taxon>
        <taxon>Eucarida</taxon>
        <taxon>Decapoda</taxon>
        <taxon>Pleocyemata</taxon>
        <taxon>Astacidea</taxon>
        <taxon>Nephropoidea</taxon>
        <taxon>Nephropidae</taxon>
        <taxon>Homarus</taxon>
    </lineage>
</organism>
<gene>
    <name evidence="2" type="primary">gdl-L</name>
    <name evidence="2" type="ORF">Hamer_G020016</name>
</gene>
<sequence length="190" mass="21528">MLVTHSAALGPQDVLALGEHALHGITRGDGKFQQRLPYDLLSSLAHVLLNNTVFEIVRELADLQHVTEKSLHEQRSHMVNRHKSERDALLKSQREELQAAQRQGKAHVASRLPRLHEEQLSQVDARHTQEVMDTHIRIQQVLDQKVTEQQSTLQQVGVPGFHETDNPMEIKVQMYIMGFIVKIGGIKVPP</sequence>
<dbReference type="Pfam" id="PF07324">
    <property type="entry name" value="DGCR6"/>
    <property type="match status" value="1"/>
</dbReference>
<dbReference type="InterPro" id="IPR010849">
    <property type="entry name" value="Gonadal"/>
</dbReference>
<dbReference type="PANTHER" id="PTHR13054">
    <property type="entry name" value="DIGEORGE SYNDROME CRITICAL REGION 6 DGCR6 FAMILY MEMBER"/>
    <property type="match status" value="1"/>
</dbReference>
<reference evidence="2" key="1">
    <citation type="journal article" date="2021" name="Sci. Adv.">
        <title>The American lobster genome reveals insights on longevity, neural, and immune adaptations.</title>
        <authorList>
            <person name="Polinski J.M."/>
            <person name="Zimin A.V."/>
            <person name="Clark K.F."/>
            <person name="Kohn A.B."/>
            <person name="Sadowski N."/>
            <person name="Timp W."/>
            <person name="Ptitsyn A."/>
            <person name="Khanna P."/>
            <person name="Romanova D.Y."/>
            <person name="Williams P."/>
            <person name="Greenwood S.J."/>
            <person name="Moroz L.L."/>
            <person name="Walt D.R."/>
            <person name="Bodnar A.G."/>
        </authorList>
    </citation>
    <scope>NUCLEOTIDE SEQUENCE</scope>
    <source>
        <strain evidence="2">GMGI-L3</strain>
    </source>
</reference>
<comment type="similarity">
    <text evidence="1">Belongs to the gonadal family.</text>
</comment>
<accession>A0A8J5TK97</accession>
<evidence type="ECO:0000256" key="1">
    <source>
        <dbReference type="ARBA" id="ARBA00005939"/>
    </source>
</evidence>
<dbReference type="PANTHER" id="PTHR13054:SF2">
    <property type="entry name" value="PROTEIN DGCR6"/>
    <property type="match status" value="1"/>
</dbReference>
<protein>
    <submittedName>
        <fullName evidence="2">Gonadal protein gdl-like</fullName>
    </submittedName>
</protein>
<dbReference type="AlphaFoldDB" id="A0A8J5TK97"/>
<evidence type="ECO:0000313" key="3">
    <source>
        <dbReference type="Proteomes" id="UP000747542"/>
    </source>
</evidence>
<dbReference type="Proteomes" id="UP000747542">
    <property type="component" value="Unassembled WGS sequence"/>
</dbReference>
<proteinExistence type="inferred from homology"/>
<keyword evidence="3" id="KW-1185">Reference proteome</keyword>